<name>A0A518C7R0_9BACT</name>
<accession>A0A518C7R0</accession>
<sequence>MPEFLIVLHRKVADVSDDVPGKEIAKAEIFLARLARKLGVVSLTDFKSQSPAVTDALAGLNGIDLSDVKLEKETWYAPLQGLQTVTALRDHLHSHPATLPNTKEVLGELDQWSHVLTQATKEGVPWHLLVAI</sequence>
<evidence type="ECO:0000313" key="2">
    <source>
        <dbReference type="Proteomes" id="UP000318626"/>
    </source>
</evidence>
<gene>
    <name evidence="1" type="ORF">Pan97_22970</name>
</gene>
<dbReference type="AlphaFoldDB" id="A0A518C7R0"/>
<evidence type="ECO:0000313" key="1">
    <source>
        <dbReference type="EMBL" id="QDU75267.1"/>
    </source>
</evidence>
<dbReference type="Proteomes" id="UP000318626">
    <property type="component" value="Chromosome"/>
</dbReference>
<reference evidence="2" key="1">
    <citation type="submission" date="2019-02" db="EMBL/GenBank/DDBJ databases">
        <title>Deep-cultivation of Planctomycetes and their phenomic and genomic characterization uncovers novel biology.</title>
        <authorList>
            <person name="Wiegand S."/>
            <person name="Jogler M."/>
            <person name="Boedeker C."/>
            <person name="Pinto D."/>
            <person name="Vollmers J."/>
            <person name="Rivas-Marin E."/>
            <person name="Kohn T."/>
            <person name="Peeters S.H."/>
            <person name="Heuer A."/>
            <person name="Rast P."/>
            <person name="Oberbeckmann S."/>
            <person name="Bunk B."/>
            <person name="Jeske O."/>
            <person name="Meyerdierks A."/>
            <person name="Storesund J.E."/>
            <person name="Kallscheuer N."/>
            <person name="Luecker S."/>
            <person name="Lage O.M."/>
            <person name="Pohl T."/>
            <person name="Merkel B.J."/>
            <person name="Hornburger P."/>
            <person name="Mueller R.-W."/>
            <person name="Bruemmer F."/>
            <person name="Labrenz M."/>
            <person name="Spormann A.M."/>
            <person name="Op den Camp H."/>
            <person name="Overmann J."/>
            <person name="Amann R."/>
            <person name="Jetten M.S.M."/>
            <person name="Mascher T."/>
            <person name="Medema M.H."/>
            <person name="Devos D.P."/>
            <person name="Kaster A.-K."/>
            <person name="Ovreas L."/>
            <person name="Rohde M."/>
            <person name="Galperin M.Y."/>
            <person name="Jogler C."/>
        </authorList>
    </citation>
    <scope>NUCLEOTIDE SEQUENCE [LARGE SCALE GENOMIC DNA]</scope>
    <source>
        <strain evidence="2">Pan97</strain>
    </source>
</reference>
<dbReference type="KEGG" id="bvo:Pan97_22970"/>
<proteinExistence type="predicted"/>
<organism evidence="1 2">
    <name type="scientific">Bremerella volcania</name>
    <dbReference type="NCBI Taxonomy" id="2527984"/>
    <lineage>
        <taxon>Bacteria</taxon>
        <taxon>Pseudomonadati</taxon>
        <taxon>Planctomycetota</taxon>
        <taxon>Planctomycetia</taxon>
        <taxon>Pirellulales</taxon>
        <taxon>Pirellulaceae</taxon>
        <taxon>Bremerella</taxon>
    </lineage>
</organism>
<dbReference type="EMBL" id="CP036289">
    <property type="protein sequence ID" value="QDU75267.1"/>
    <property type="molecule type" value="Genomic_DNA"/>
</dbReference>
<keyword evidence="2" id="KW-1185">Reference proteome</keyword>
<protein>
    <submittedName>
        <fullName evidence="1">Uncharacterized protein</fullName>
    </submittedName>
</protein>